<keyword evidence="2" id="KW-1003">Cell membrane</keyword>
<evidence type="ECO:0000256" key="1">
    <source>
        <dbReference type="ARBA" id="ARBA00004651"/>
    </source>
</evidence>
<evidence type="ECO:0000256" key="3">
    <source>
        <dbReference type="ARBA" id="ARBA00022692"/>
    </source>
</evidence>
<evidence type="ECO:0000256" key="2">
    <source>
        <dbReference type="ARBA" id="ARBA00022475"/>
    </source>
</evidence>
<dbReference type="Proteomes" id="UP000315711">
    <property type="component" value="Unassembled WGS sequence"/>
</dbReference>
<evidence type="ECO:0000256" key="5">
    <source>
        <dbReference type="ARBA" id="ARBA00023136"/>
    </source>
</evidence>
<comment type="caution">
    <text evidence="7">The sequence shown here is derived from an EMBL/GenBank/DDBJ whole genome shotgun (WGS) entry which is preliminary data.</text>
</comment>
<keyword evidence="4 6" id="KW-1133">Transmembrane helix</keyword>
<feature type="transmembrane region" description="Helical" evidence="6">
    <location>
        <begin position="88"/>
        <end position="110"/>
    </location>
</feature>
<keyword evidence="8" id="KW-1185">Reference proteome</keyword>
<feature type="transmembrane region" description="Helical" evidence="6">
    <location>
        <begin position="207"/>
        <end position="227"/>
    </location>
</feature>
<sequence length="228" mass="24619">MTIITAIFSIVITLVVYLIAKAFYKKYPYPFTVPVLIATMILIILLLVFRIPYETYYIGAEWIEKLLGPAVVALAYPLYRQIEMLKRYFVVIVLSVGTGAVVGIISGILLTKWVGFDQSFVSLLVPKSVTTPVAMEIATTLGGNASLAAVLVMVAGIGGVVLMPYFFKWFKITNEFGRGIGAGSASHAIGTAKALENGEREGAASSVAMTLSAIVIAVIGPMLFFLFY</sequence>
<gene>
    <name evidence="7" type="ORF">IQ10_01605</name>
</gene>
<proteinExistence type="predicted"/>
<dbReference type="InterPro" id="IPR007300">
    <property type="entry name" value="CidB/LrgB"/>
</dbReference>
<dbReference type="GO" id="GO:0005886">
    <property type="term" value="C:plasma membrane"/>
    <property type="evidence" value="ECO:0007669"/>
    <property type="project" value="UniProtKB-SubCell"/>
</dbReference>
<dbReference type="RefSeq" id="WP_144449944.1">
    <property type="nucleotide sequence ID" value="NZ_VLKZ01000004.1"/>
</dbReference>
<dbReference type="GO" id="GO:0016787">
    <property type="term" value="F:hydrolase activity"/>
    <property type="evidence" value="ECO:0007669"/>
    <property type="project" value="UniProtKB-KW"/>
</dbReference>
<keyword evidence="5 6" id="KW-0472">Membrane</keyword>
<evidence type="ECO:0000313" key="7">
    <source>
        <dbReference type="EMBL" id="TWI56913.1"/>
    </source>
</evidence>
<name>A0A562QJR1_9BACI</name>
<dbReference type="PANTHER" id="PTHR30249">
    <property type="entry name" value="PUTATIVE SEROTONIN TRANSPORTER"/>
    <property type="match status" value="1"/>
</dbReference>
<feature type="transmembrane region" description="Helical" evidence="6">
    <location>
        <begin position="145"/>
        <end position="167"/>
    </location>
</feature>
<accession>A0A562QJR1</accession>
<dbReference type="PANTHER" id="PTHR30249:SF17">
    <property type="entry name" value="HOLIN-LIKE PROTEIN CIDB"/>
    <property type="match status" value="1"/>
</dbReference>
<evidence type="ECO:0000256" key="6">
    <source>
        <dbReference type="SAM" id="Phobius"/>
    </source>
</evidence>
<evidence type="ECO:0000256" key="4">
    <source>
        <dbReference type="ARBA" id="ARBA00022989"/>
    </source>
</evidence>
<keyword evidence="3 6" id="KW-0812">Transmembrane</keyword>
<comment type="subcellular location">
    <subcellularLocation>
        <location evidence="1">Cell membrane</location>
        <topology evidence="1">Multi-pass membrane protein</topology>
    </subcellularLocation>
</comment>
<dbReference type="Pfam" id="PF04172">
    <property type="entry name" value="LrgB"/>
    <property type="match status" value="1"/>
</dbReference>
<dbReference type="EMBL" id="VLKZ01000004">
    <property type="protein sequence ID" value="TWI56913.1"/>
    <property type="molecule type" value="Genomic_DNA"/>
</dbReference>
<dbReference type="AlphaFoldDB" id="A0A562QJR1"/>
<organism evidence="7 8">
    <name type="scientific">Halalkalibacter nanhaiisediminis</name>
    <dbReference type="NCBI Taxonomy" id="688079"/>
    <lineage>
        <taxon>Bacteria</taxon>
        <taxon>Bacillati</taxon>
        <taxon>Bacillota</taxon>
        <taxon>Bacilli</taxon>
        <taxon>Bacillales</taxon>
        <taxon>Bacillaceae</taxon>
        <taxon>Halalkalibacter</taxon>
    </lineage>
</organism>
<protein>
    <submittedName>
        <fullName evidence="7">Putative murein hydrolase (TIGR00659 family)</fullName>
    </submittedName>
</protein>
<dbReference type="OrthoDB" id="9811701at2"/>
<reference evidence="7 8" key="1">
    <citation type="journal article" date="2015" name="Stand. Genomic Sci.">
        <title>Genomic Encyclopedia of Bacterial and Archaeal Type Strains, Phase III: the genomes of soil and plant-associated and newly described type strains.</title>
        <authorList>
            <person name="Whitman W.B."/>
            <person name="Woyke T."/>
            <person name="Klenk H.P."/>
            <person name="Zhou Y."/>
            <person name="Lilburn T.G."/>
            <person name="Beck B.J."/>
            <person name="De Vos P."/>
            <person name="Vandamme P."/>
            <person name="Eisen J.A."/>
            <person name="Garrity G."/>
            <person name="Hugenholtz P."/>
            <person name="Kyrpides N.C."/>
        </authorList>
    </citation>
    <scope>NUCLEOTIDE SEQUENCE [LARGE SCALE GENOMIC DNA]</scope>
    <source>
        <strain evidence="7 8">CGMCC 1.10116</strain>
    </source>
</reference>
<evidence type="ECO:0000313" key="8">
    <source>
        <dbReference type="Proteomes" id="UP000315711"/>
    </source>
</evidence>
<feature type="transmembrane region" description="Helical" evidence="6">
    <location>
        <begin position="31"/>
        <end position="49"/>
    </location>
</feature>
<feature type="transmembrane region" description="Helical" evidence="6">
    <location>
        <begin position="6"/>
        <end position="24"/>
    </location>
</feature>
<keyword evidence="7" id="KW-0378">Hydrolase</keyword>